<evidence type="ECO:0000256" key="1">
    <source>
        <dbReference type="ARBA" id="ARBA00004613"/>
    </source>
</evidence>
<evidence type="ECO:0000256" key="6">
    <source>
        <dbReference type="SAM" id="MobiDB-lite"/>
    </source>
</evidence>
<feature type="compositionally biased region" description="Polar residues" evidence="6">
    <location>
        <begin position="1355"/>
        <end position="1365"/>
    </location>
</feature>
<dbReference type="Pfam" id="PF03045">
    <property type="entry name" value="DAN"/>
    <property type="match status" value="1"/>
</dbReference>
<dbReference type="GO" id="GO:0009887">
    <property type="term" value="P:animal organ morphogenesis"/>
    <property type="evidence" value="ECO:0007669"/>
    <property type="project" value="TreeGrafter"/>
</dbReference>
<keyword evidence="5" id="KW-0862">Zinc</keyword>
<feature type="compositionally biased region" description="Basic and acidic residues" evidence="6">
    <location>
        <begin position="1432"/>
        <end position="1441"/>
    </location>
</feature>
<feature type="compositionally biased region" description="Basic and acidic residues" evidence="6">
    <location>
        <begin position="118"/>
        <end position="127"/>
    </location>
</feature>
<dbReference type="InterPro" id="IPR006579">
    <property type="entry name" value="Pre_C2HC_dom"/>
</dbReference>
<dbReference type="Pfam" id="PF07530">
    <property type="entry name" value="PRE_C2HC"/>
    <property type="match status" value="1"/>
</dbReference>
<dbReference type="GO" id="GO:0003676">
    <property type="term" value="F:nucleic acid binding"/>
    <property type="evidence" value="ECO:0007669"/>
    <property type="project" value="InterPro"/>
</dbReference>
<keyword evidence="4" id="KW-1015">Disulfide bond</keyword>
<feature type="region of interest" description="Disordered" evidence="6">
    <location>
        <begin position="1432"/>
        <end position="1467"/>
    </location>
</feature>
<dbReference type="GO" id="GO:0036122">
    <property type="term" value="F:BMP binding"/>
    <property type="evidence" value="ECO:0007669"/>
    <property type="project" value="TreeGrafter"/>
</dbReference>
<feature type="compositionally biased region" description="Polar residues" evidence="6">
    <location>
        <begin position="135"/>
        <end position="154"/>
    </location>
</feature>
<feature type="compositionally biased region" description="Polar residues" evidence="6">
    <location>
        <begin position="477"/>
        <end position="490"/>
    </location>
</feature>
<feature type="compositionally biased region" description="Basic and acidic residues" evidence="6">
    <location>
        <begin position="375"/>
        <end position="384"/>
    </location>
</feature>
<dbReference type="InterPro" id="IPR029034">
    <property type="entry name" value="Cystine-knot_cytokine"/>
</dbReference>
<sequence>MRKGVGVGVGRRPPDEARKNPGPGKRPAPAVKKLAARGGGSAANGRLVLPVLSGGVEGFRSRGLKAPPVRKELLPEGKWSATSPKAGALAAAVPSRGNKPAVAAEASGAAPIPGAERAAGRGKRESPLGDESALSRATKSALSRANKAGVTTQFKGVVGALNSQAGEGSGAPQVTGGERAASHTRPESPSGDDSALSRANITASVTSPTTGEVGAVGQGEASGAPPTTGGARAAGGSAGASGTATSGLGSMDSAGPLQSVGSNADAGESSGAPPTTGGERAADGHKVLEALFRADSPQIGEDGESSRQHDGWKPNGANGSPDQGEPSRPSPVKTAVSGNDASVTARASQARVNSDISRQGVSVGKKRPAEFSSDSEDRVTRIARVDSSCDSVDVEGLSSGPDLPLMREESSQGSDDESEGFRTVRPRRRGKAGNTRKLLGGNPNHLGGSSGDESEASGGPGQGAPALGKGGKRRKPTGNNASRASPQPGTSGSGPAGRAKGKIPPIILCDVEDYSKVARAIRSKVRGPVEAVRQPGDRVRLQCGSEEDYRALQKFLPSLGIQHWSYELGRERLVRVVVKGLLTRTNPGDIQEELVEMGFPVKSITQMLSQWKRDQKTGERQRLPNFVVSLTPGEHTARLYSISVLCGLRVKVEKYKSPGGPVQCKNCFRFGHVRRDCRANPRCGFCGGDHERGGCPEERRSPPKCLHCSGAHSSAWRGCPTYRSLRAAGNVRASGAREGRTDGPSEGQKPSGHVAGRRATVTPAPTPKPLVQSFASVLSKRDTPPPQAEAPAKAAKPEPVASGSTLLVEGPPETAPLPIPTPTPTSTPATLHPTNPFLPLPTSTLVTPTTPTPEDDTAKLKECIELLKGIPGLDPWDFSSSLLRKVRESPRSNHFVVSRGIRRRLVLKSLAELDSDHNPVLVNLGRAVSFIDPPEKPNLKRTDWDRFANVLRERLGPTPTFRTAAEIDHGAELITSAIKGSLEASTPRHRPKRAPQASLPDSILRHVREKNRLRKAWQVSRDPVDKANWSRKVHAVREMVREYRNSVWEDKIESLCVQDRSLWQMTRNLMRVPAPRPPIVGRNGVANSDKEKADALAEHLEAQFVPTDNPSDPVHVAHVAQVIGAVSGLGTTSSTLVGAIDVPKPCSDKRDVTTVNFAKRDNPFLNSCEPHGVTNWSVHNIVLYPDKNSWCNTTPITQVVAYTGYNSIEIENNVCVGGCFSYSIPHTSPSSPGEVIKPYCDSCQPSRVTWKHVKLVGPGDGTDLFEMPIRVQIIHNCSCSTCGGGDDFGDSFISSSSGDVETGRKSSLLDVQQLIDFMLEREKEGKSGLSNSTGINEPEMNKRLLILLNQFSGDSEGNNRNTGSLSKPLDSENSSKDDKLDLGVLKELLKQVEGSDHRVNQATLGEFVKNVEDREHIKVNIDKLRHVLQKLEKNDTNDKSSRTAQSALPHRHHQHSHHGHGHHPTAHLAEHPIDNLQIEDISSVHRKQVNFQNNDDASVSHSRDRFSIPSSLVATIRDEDLDATLDVPDHHFKAAIAGTEISYNENNVVLSHVSKDHSDKD</sequence>
<gene>
    <name evidence="8" type="ORF">TCMB3V08_LOCUS3088</name>
</gene>
<feature type="compositionally biased region" description="Low complexity" evidence="6">
    <location>
        <begin position="789"/>
        <end position="801"/>
    </location>
</feature>
<keyword evidence="3" id="KW-0732">Signal</keyword>
<feature type="domain" description="CCHC-type" evidence="7">
    <location>
        <begin position="664"/>
        <end position="678"/>
    </location>
</feature>
<feature type="compositionally biased region" description="Polar residues" evidence="6">
    <location>
        <begin position="336"/>
        <end position="360"/>
    </location>
</feature>
<feature type="region of interest" description="Disordered" evidence="6">
    <location>
        <begin position="1355"/>
        <end position="1377"/>
    </location>
</feature>
<feature type="region of interest" description="Disordered" evidence="6">
    <location>
        <begin position="731"/>
        <end position="856"/>
    </location>
</feature>
<dbReference type="PANTHER" id="PTHR15283:SF5">
    <property type="entry name" value="NEUROBLASTOMA SUPPRESSOR OF TUMORIGENICITY 1"/>
    <property type="match status" value="1"/>
</dbReference>
<keyword evidence="2" id="KW-0964">Secreted</keyword>
<feature type="compositionally biased region" description="Low complexity" evidence="6">
    <location>
        <begin position="100"/>
        <end position="116"/>
    </location>
</feature>
<dbReference type="GO" id="GO:0005615">
    <property type="term" value="C:extracellular space"/>
    <property type="evidence" value="ECO:0007669"/>
    <property type="project" value="TreeGrafter"/>
</dbReference>
<feature type="compositionally biased region" description="Pro residues" evidence="6">
    <location>
        <begin position="813"/>
        <end position="825"/>
    </location>
</feature>
<feature type="compositionally biased region" description="Polar residues" evidence="6">
    <location>
        <begin position="197"/>
        <end position="210"/>
    </location>
</feature>
<dbReference type="SMART" id="SM00041">
    <property type="entry name" value="CT"/>
    <property type="match status" value="1"/>
</dbReference>
<evidence type="ECO:0000256" key="2">
    <source>
        <dbReference type="ARBA" id="ARBA00022525"/>
    </source>
</evidence>
<evidence type="ECO:0000259" key="7">
    <source>
        <dbReference type="PROSITE" id="PS50158"/>
    </source>
</evidence>
<dbReference type="GO" id="GO:0008270">
    <property type="term" value="F:zinc ion binding"/>
    <property type="evidence" value="ECO:0007669"/>
    <property type="project" value="UniProtKB-KW"/>
</dbReference>
<dbReference type="SMART" id="SM00596">
    <property type="entry name" value="PRE_C2HC"/>
    <property type="match status" value="1"/>
</dbReference>
<dbReference type="InterPro" id="IPR004133">
    <property type="entry name" value="DAN_dom"/>
</dbReference>
<name>A0A7R9J0H1_TIMCA</name>
<evidence type="ECO:0000313" key="8">
    <source>
        <dbReference type="EMBL" id="CAD7570383.1"/>
    </source>
</evidence>
<dbReference type="InterPro" id="IPR006207">
    <property type="entry name" value="Cys_knot_C"/>
</dbReference>
<feature type="region of interest" description="Disordered" evidence="6">
    <location>
        <begin position="1"/>
        <end position="45"/>
    </location>
</feature>
<protein>
    <submittedName>
        <fullName evidence="8">(California timema) hypothetical protein</fullName>
    </submittedName>
</protein>
<dbReference type="EMBL" id="OE180027">
    <property type="protein sequence ID" value="CAD7570383.1"/>
    <property type="molecule type" value="Genomic_DNA"/>
</dbReference>
<feature type="compositionally biased region" description="Basic residues" evidence="6">
    <location>
        <begin position="1449"/>
        <end position="1465"/>
    </location>
</feature>
<dbReference type="GO" id="GO:0048018">
    <property type="term" value="F:receptor ligand activity"/>
    <property type="evidence" value="ECO:0007669"/>
    <property type="project" value="TreeGrafter"/>
</dbReference>
<evidence type="ECO:0000256" key="3">
    <source>
        <dbReference type="ARBA" id="ARBA00022729"/>
    </source>
</evidence>
<evidence type="ECO:0000256" key="4">
    <source>
        <dbReference type="ARBA" id="ARBA00023157"/>
    </source>
</evidence>
<comment type="subcellular location">
    <subcellularLocation>
        <location evidence="1">Secreted</location>
    </subcellularLocation>
</comment>
<keyword evidence="5" id="KW-0479">Metal-binding</keyword>
<dbReference type="InterPro" id="IPR001878">
    <property type="entry name" value="Znf_CCHC"/>
</dbReference>
<evidence type="ECO:0000256" key="5">
    <source>
        <dbReference type="PROSITE-ProRule" id="PRU00047"/>
    </source>
</evidence>
<dbReference type="PROSITE" id="PS50158">
    <property type="entry name" value="ZF_CCHC"/>
    <property type="match status" value="1"/>
</dbReference>
<feature type="compositionally biased region" description="Low complexity" evidence="6">
    <location>
        <begin position="221"/>
        <end position="231"/>
    </location>
</feature>
<dbReference type="GO" id="GO:0038098">
    <property type="term" value="P:sequestering of BMP from receptor via BMP binding"/>
    <property type="evidence" value="ECO:0007669"/>
    <property type="project" value="TreeGrafter"/>
</dbReference>
<proteinExistence type="predicted"/>
<accession>A0A7R9J0H1</accession>
<dbReference type="Gene3D" id="2.10.90.10">
    <property type="entry name" value="Cystine-knot cytokines"/>
    <property type="match status" value="1"/>
</dbReference>
<organism evidence="8">
    <name type="scientific">Timema californicum</name>
    <name type="common">California timema</name>
    <name type="synonym">Walking stick</name>
    <dbReference type="NCBI Taxonomy" id="61474"/>
    <lineage>
        <taxon>Eukaryota</taxon>
        <taxon>Metazoa</taxon>
        <taxon>Ecdysozoa</taxon>
        <taxon>Arthropoda</taxon>
        <taxon>Hexapoda</taxon>
        <taxon>Insecta</taxon>
        <taxon>Pterygota</taxon>
        <taxon>Neoptera</taxon>
        <taxon>Polyneoptera</taxon>
        <taxon>Phasmatodea</taxon>
        <taxon>Timematodea</taxon>
        <taxon>Timematoidea</taxon>
        <taxon>Timematidae</taxon>
        <taxon>Timema</taxon>
    </lineage>
</organism>
<dbReference type="PANTHER" id="PTHR15283">
    <property type="entry name" value="GREMLIN 1"/>
    <property type="match status" value="1"/>
</dbReference>
<feature type="region of interest" description="Disordered" evidence="6">
    <location>
        <begin position="95"/>
        <end position="501"/>
    </location>
</feature>
<keyword evidence="5" id="KW-0863">Zinc-finger</keyword>
<feature type="compositionally biased region" description="Low complexity" evidence="6">
    <location>
        <begin position="840"/>
        <end position="849"/>
    </location>
</feature>
<reference evidence="8" key="1">
    <citation type="submission" date="2020-11" db="EMBL/GenBank/DDBJ databases">
        <authorList>
            <person name="Tran Van P."/>
        </authorList>
    </citation>
    <scope>NUCLEOTIDE SEQUENCE</scope>
</reference>